<comment type="similarity">
    <text evidence="2">Belongs to the cytochrome P450 family.</text>
</comment>
<evidence type="ECO:0008006" key="5">
    <source>
        <dbReference type="Google" id="ProtNLM"/>
    </source>
</evidence>
<accession>A0A1D2QRZ9</accession>
<proteinExistence type="inferred from homology"/>
<dbReference type="EMBL" id="MDLC01000011">
    <property type="protein sequence ID" value="ODS24313.1"/>
    <property type="molecule type" value="Genomic_DNA"/>
</dbReference>
<dbReference type="InterPro" id="IPR001128">
    <property type="entry name" value="Cyt_P450"/>
</dbReference>
<protein>
    <recommendedName>
        <fullName evidence="5">Cytochrome</fullName>
    </recommendedName>
</protein>
<evidence type="ECO:0000256" key="1">
    <source>
        <dbReference type="ARBA" id="ARBA00001971"/>
    </source>
</evidence>
<organism evidence="3 4">
    <name type="scientific">Candidatus Endobugula sertula</name>
    <name type="common">Bugula neritina bacterial symbiont</name>
    <dbReference type="NCBI Taxonomy" id="62101"/>
    <lineage>
        <taxon>Bacteria</taxon>
        <taxon>Pseudomonadati</taxon>
        <taxon>Pseudomonadota</taxon>
        <taxon>Gammaproteobacteria</taxon>
        <taxon>Cellvibrionales</taxon>
        <taxon>Cellvibrionaceae</taxon>
        <taxon>Candidatus Endobugula</taxon>
    </lineage>
</organism>
<evidence type="ECO:0000313" key="3">
    <source>
        <dbReference type="EMBL" id="ODS24313.1"/>
    </source>
</evidence>
<dbReference type="GO" id="GO:0020037">
    <property type="term" value="F:heme binding"/>
    <property type="evidence" value="ECO:0007669"/>
    <property type="project" value="InterPro"/>
</dbReference>
<dbReference type="GO" id="GO:0016705">
    <property type="term" value="F:oxidoreductase activity, acting on paired donors, with incorporation or reduction of molecular oxygen"/>
    <property type="evidence" value="ECO:0007669"/>
    <property type="project" value="InterPro"/>
</dbReference>
<dbReference type="PANTHER" id="PTHR46696:SF1">
    <property type="entry name" value="CYTOCHROME P450 YJIB-RELATED"/>
    <property type="match status" value="1"/>
</dbReference>
<name>A0A1D2QRZ9_9GAMM</name>
<dbReference type="SUPFAM" id="SSF48264">
    <property type="entry name" value="Cytochrome P450"/>
    <property type="match status" value="1"/>
</dbReference>
<dbReference type="Proteomes" id="UP000242502">
    <property type="component" value="Unassembled WGS sequence"/>
</dbReference>
<comment type="caution">
    <text evidence="3">The sequence shown here is derived from an EMBL/GenBank/DDBJ whole genome shotgun (WGS) entry which is preliminary data.</text>
</comment>
<sequence length="366" mass="42608">MLRKKKRSCLIVGGDHLQWNTHRDDIPRIRQLVREVSKEIIEGANGKLEIISQYSRMVPVIMVQKYFGLDGVDRKKMLEWSYWSQYDSFYNQHFDLNAEEKYECIEIEHKRCHKEFSEYIKSLIIRKLIEVKIKDRGRKVWVTLSNALRVKMGMEPRQLKDDIVKRMLGTSFVKQIGFPMQRLGANVGGLLVGSVETSSKVVAHVVDFFIKHPELLKKAKAAAVKEETAEIDSMVWEALRFEPVSPYLFRQLSKDYTFGRGSEREVTLPKGTTILTLIQSAMFDSRVYENPDEFNPERDWSHHLTYGLGEHECLGKQIGMAMIPEMVRQLIFRENLQAVSSLDYKDGPFPEEYHLLWNDSRINGCV</sequence>
<dbReference type="GO" id="GO:0004497">
    <property type="term" value="F:monooxygenase activity"/>
    <property type="evidence" value="ECO:0007669"/>
    <property type="project" value="InterPro"/>
</dbReference>
<gene>
    <name evidence="3" type="ORF">AB835_04620</name>
</gene>
<dbReference type="InterPro" id="IPR036396">
    <property type="entry name" value="Cyt_P450_sf"/>
</dbReference>
<evidence type="ECO:0000256" key="2">
    <source>
        <dbReference type="ARBA" id="ARBA00010617"/>
    </source>
</evidence>
<dbReference type="PANTHER" id="PTHR46696">
    <property type="entry name" value="P450, PUTATIVE (EUROFUNG)-RELATED"/>
    <property type="match status" value="1"/>
</dbReference>
<dbReference type="STRING" id="62101.AB835_04620"/>
<reference evidence="3 4" key="1">
    <citation type="journal article" date="2016" name="Appl. Environ. Microbiol.">
        <title>Lack of Overt Genome Reduction in the Bryostatin-Producing Bryozoan Symbiont "Candidatus Endobugula sertula".</title>
        <authorList>
            <person name="Miller I.J."/>
            <person name="Vanee N."/>
            <person name="Fong S.S."/>
            <person name="Lim-Fong G.E."/>
            <person name="Kwan J.C."/>
        </authorList>
    </citation>
    <scope>NUCLEOTIDE SEQUENCE [LARGE SCALE GENOMIC DNA]</scope>
    <source>
        <strain evidence="3">AB1-4</strain>
    </source>
</reference>
<evidence type="ECO:0000313" key="4">
    <source>
        <dbReference type="Proteomes" id="UP000242502"/>
    </source>
</evidence>
<dbReference type="AlphaFoldDB" id="A0A1D2QRZ9"/>
<dbReference type="Pfam" id="PF00067">
    <property type="entry name" value="p450"/>
    <property type="match status" value="1"/>
</dbReference>
<comment type="cofactor">
    <cofactor evidence="1">
        <name>heme</name>
        <dbReference type="ChEBI" id="CHEBI:30413"/>
    </cofactor>
</comment>
<dbReference type="GO" id="GO:0005506">
    <property type="term" value="F:iron ion binding"/>
    <property type="evidence" value="ECO:0007669"/>
    <property type="project" value="InterPro"/>
</dbReference>
<dbReference type="Gene3D" id="1.10.630.10">
    <property type="entry name" value="Cytochrome P450"/>
    <property type="match status" value="1"/>
</dbReference>